<dbReference type="SUPFAM" id="SSF53383">
    <property type="entry name" value="PLP-dependent transferases"/>
    <property type="match status" value="1"/>
</dbReference>
<keyword evidence="5" id="KW-1185">Reference proteome</keyword>
<sequence>MDSLLEQHEQHELAVRQFSDITGLFSFELHGGADAVKQLMNSLKLFKSA</sequence>
<dbReference type="InterPro" id="IPR015424">
    <property type="entry name" value="PyrdxlP-dep_Trfase"/>
</dbReference>
<evidence type="ECO:0000256" key="1">
    <source>
        <dbReference type="ARBA" id="ARBA00001933"/>
    </source>
</evidence>
<comment type="caution">
    <text evidence="4">The sequence shown here is derived from an EMBL/GenBank/DDBJ whole genome shotgun (WGS) entry which is preliminary data.</text>
</comment>
<dbReference type="OrthoDB" id="9805807at2"/>
<evidence type="ECO:0000313" key="4">
    <source>
        <dbReference type="EMBL" id="RAV19547.1"/>
    </source>
</evidence>
<comment type="similarity">
    <text evidence="3">Belongs to the trans-sulfuration enzymes family.</text>
</comment>
<dbReference type="Pfam" id="PF01053">
    <property type="entry name" value="Cys_Met_Meta_PP"/>
    <property type="match status" value="1"/>
</dbReference>
<keyword evidence="2 3" id="KW-0663">Pyridoxal phosphate</keyword>
<name>A0A329MNR2_9BACL</name>
<evidence type="ECO:0000256" key="3">
    <source>
        <dbReference type="RuleBase" id="RU362118"/>
    </source>
</evidence>
<protein>
    <submittedName>
        <fullName evidence="4">Uncharacterized protein</fullName>
    </submittedName>
</protein>
<dbReference type="InterPro" id="IPR015422">
    <property type="entry name" value="PyrdxlP-dep_Trfase_small"/>
</dbReference>
<dbReference type="Gene3D" id="3.90.1150.10">
    <property type="entry name" value="Aspartate Aminotransferase, domain 1"/>
    <property type="match status" value="1"/>
</dbReference>
<organism evidence="4 5">
    <name type="scientific">Paenibacillus contaminans</name>
    <dbReference type="NCBI Taxonomy" id="450362"/>
    <lineage>
        <taxon>Bacteria</taxon>
        <taxon>Bacillati</taxon>
        <taxon>Bacillota</taxon>
        <taxon>Bacilli</taxon>
        <taxon>Bacillales</taxon>
        <taxon>Paenibacillaceae</taxon>
        <taxon>Paenibacillus</taxon>
    </lineage>
</organism>
<accession>A0A329MNR2</accession>
<evidence type="ECO:0000313" key="5">
    <source>
        <dbReference type="Proteomes" id="UP000250369"/>
    </source>
</evidence>
<dbReference type="AlphaFoldDB" id="A0A329MNR2"/>
<dbReference type="InterPro" id="IPR000277">
    <property type="entry name" value="Cys/Met-Metab_PyrdxlP-dep_enz"/>
</dbReference>
<gene>
    <name evidence="4" type="ORF">DQG23_20885</name>
</gene>
<reference evidence="4 5" key="1">
    <citation type="journal article" date="2009" name="Int. J. Syst. Evol. Microbiol.">
        <title>Paenibacillus contaminans sp. nov., isolated from a contaminated laboratory plate.</title>
        <authorList>
            <person name="Chou J.H."/>
            <person name="Lee J.H."/>
            <person name="Lin M.C."/>
            <person name="Chang P.S."/>
            <person name="Arun A.B."/>
            <person name="Young C.C."/>
            <person name="Chen W.M."/>
        </authorList>
    </citation>
    <scope>NUCLEOTIDE SEQUENCE [LARGE SCALE GENOMIC DNA]</scope>
    <source>
        <strain evidence="4 5">CKOBP-6</strain>
    </source>
</reference>
<dbReference type="GO" id="GO:0030170">
    <property type="term" value="F:pyridoxal phosphate binding"/>
    <property type="evidence" value="ECO:0007669"/>
    <property type="project" value="InterPro"/>
</dbReference>
<evidence type="ECO:0000256" key="2">
    <source>
        <dbReference type="ARBA" id="ARBA00022898"/>
    </source>
</evidence>
<proteinExistence type="inferred from homology"/>
<dbReference type="EMBL" id="QMFB01000012">
    <property type="protein sequence ID" value="RAV19547.1"/>
    <property type="molecule type" value="Genomic_DNA"/>
</dbReference>
<dbReference type="GO" id="GO:0019346">
    <property type="term" value="P:transsulfuration"/>
    <property type="evidence" value="ECO:0007669"/>
    <property type="project" value="InterPro"/>
</dbReference>
<comment type="cofactor">
    <cofactor evidence="1 3">
        <name>pyridoxal 5'-phosphate</name>
        <dbReference type="ChEBI" id="CHEBI:597326"/>
    </cofactor>
</comment>
<dbReference type="Proteomes" id="UP000250369">
    <property type="component" value="Unassembled WGS sequence"/>
</dbReference>